<evidence type="ECO:0000313" key="5">
    <source>
        <dbReference type="EMBL" id="GIM06279.1"/>
    </source>
</evidence>
<gene>
    <name evidence="4" type="ORF">Vretifemale_13952</name>
    <name evidence="5" type="ORF">Vretimale_10627</name>
</gene>
<dbReference type="PANTHER" id="PTHR20875">
    <property type="entry name" value="EF-HAND CALCIUM-BINDING DOMAIN-CONTAINING PROTEIN 6-RELATED"/>
    <property type="match status" value="1"/>
</dbReference>
<dbReference type="EMBL" id="BNCQ01000021">
    <property type="protein sequence ID" value="GIM06279.1"/>
    <property type="molecule type" value="Genomic_DNA"/>
</dbReference>
<evidence type="ECO:0000256" key="1">
    <source>
        <dbReference type="ARBA" id="ARBA00022837"/>
    </source>
</evidence>
<dbReference type="InterPro" id="IPR002048">
    <property type="entry name" value="EF_hand_dom"/>
</dbReference>
<proteinExistence type="predicted"/>
<feature type="region of interest" description="Disordered" evidence="2">
    <location>
        <begin position="501"/>
        <end position="539"/>
    </location>
</feature>
<dbReference type="PANTHER" id="PTHR20875:SF0">
    <property type="entry name" value="GH12158P"/>
    <property type="match status" value="1"/>
</dbReference>
<dbReference type="PROSITE" id="PS00018">
    <property type="entry name" value="EF_HAND_1"/>
    <property type="match status" value="1"/>
</dbReference>
<dbReference type="OrthoDB" id="444540at2759"/>
<dbReference type="Gene3D" id="1.10.238.10">
    <property type="entry name" value="EF-hand"/>
    <property type="match status" value="3"/>
</dbReference>
<dbReference type="Proteomes" id="UP000722791">
    <property type="component" value="Unassembled WGS sequence"/>
</dbReference>
<reference evidence="4" key="1">
    <citation type="journal article" date="2021" name="Proc. Natl. Acad. Sci. U.S.A.">
        <title>Three genomes in the algal genus Volvox reveal the fate of a haploid sex-determining region after a transition to homothallism.</title>
        <authorList>
            <person name="Yamamoto K."/>
            <person name="Hamaji T."/>
            <person name="Kawai-Toyooka H."/>
            <person name="Matsuzaki R."/>
            <person name="Takahashi F."/>
            <person name="Nishimura Y."/>
            <person name="Kawachi M."/>
            <person name="Noguchi H."/>
            <person name="Minakuchi Y."/>
            <person name="Umen J.G."/>
            <person name="Toyoda A."/>
            <person name="Nozaki H."/>
        </authorList>
    </citation>
    <scope>NUCLEOTIDE SEQUENCE</scope>
    <source>
        <strain evidence="5">NIES-3785</strain>
        <strain evidence="4">NIES-3786</strain>
    </source>
</reference>
<keyword evidence="1" id="KW-0106">Calcium</keyword>
<feature type="domain" description="EF-hand" evidence="3">
    <location>
        <begin position="270"/>
        <end position="305"/>
    </location>
</feature>
<name>A0A8J4CP37_9CHLO</name>
<feature type="domain" description="EF-hand" evidence="3">
    <location>
        <begin position="234"/>
        <end position="269"/>
    </location>
</feature>
<dbReference type="PROSITE" id="PS50222">
    <property type="entry name" value="EF_HAND_2"/>
    <property type="match status" value="3"/>
</dbReference>
<sequence length="744" mass="81008">MSSFEHSGRSPMASRRVRRHAMGVSNVHSMDDGVSSISRSTVSLIHADRVVKVPQHLRPSDPAARETRVEDRPVVNRVHDKLFKAHRERYVRKVLRSCAEDGSGLLSREHLRTALERLHVGLDRDEKERIIARVAPEEGSKVHYLDFMRVYEIPQPLGDEVVAVARGMSVPGPPVVRPGGGGSGVGDGGKSYWSWRRHPRTRMPGLLDSVQEGSSEQARSDALLTGLMVSKLGNCRDKLRAIFRQMDTDRNSLINREEFANGVAKLAIDVSREQVDRLFDLCDTDHNGFIDYTEFAQRFEEPGMLSSKRINMAGVALDRASSKATDGSGTNGAPLAQALALSPDELQGALRHPLVLELARSLHGKGSHAKAPFKQLDLPRSGMLDVRDMTAACQALVPGIGERQVAAVMAVVDPQSSSRVDYRDFISRVEGGLSHPRMAHSAPPGGKGKAADSSSIISASTTIPASGSSGDALGALARFGEPLTVPAPLPTSHTRALSAVSLSRRTDGDADGAATTSAGGSSSTTPPPPPPAPSKRAPDRDSLYSLHAVAVKPFLESLDQVAAAAGERARPFITRSADLTTSDGATSSSRAPAHSAGRFSRFWSKRYADTTSITSADPASSMYTVPNGPFVRKGENEEYLHFQREDRAKEAQRRGQLVQRYIARSETDTHYSAQDDASGADDGRLAVARAAKQRYEERCDMYDRLRHMQNKGDHTFFEHLPVFSEHKSDAANLPVWPEQTKTYW</sequence>
<evidence type="ECO:0000313" key="4">
    <source>
        <dbReference type="EMBL" id="GIL85432.1"/>
    </source>
</evidence>
<comment type="caution">
    <text evidence="4">The sequence shown here is derived from an EMBL/GenBank/DDBJ whole genome shotgun (WGS) entry which is preliminary data.</text>
</comment>
<feature type="region of interest" description="Disordered" evidence="2">
    <location>
        <begin position="433"/>
        <end position="455"/>
    </location>
</feature>
<dbReference type="InterPro" id="IPR011992">
    <property type="entry name" value="EF-hand-dom_pair"/>
</dbReference>
<evidence type="ECO:0000259" key="3">
    <source>
        <dbReference type="PROSITE" id="PS50222"/>
    </source>
</evidence>
<dbReference type="SUPFAM" id="SSF47473">
    <property type="entry name" value="EF-hand"/>
    <property type="match status" value="2"/>
</dbReference>
<accession>A0A8J4CP37</accession>
<dbReference type="InterPro" id="IPR052603">
    <property type="entry name" value="EFCB6"/>
</dbReference>
<dbReference type="InterPro" id="IPR018247">
    <property type="entry name" value="EF_Hand_1_Ca_BS"/>
</dbReference>
<dbReference type="SMART" id="SM00054">
    <property type="entry name" value="EFh"/>
    <property type="match status" value="4"/>
</dbReference>
<keyword evidence="6" id="KW-1185">Reference proteome</keyword>
<evidence type="ECO:0000313" key="6">
    <source>
        <dbReference type="Proteomes" id="UP000747110"/>
    </source>
</evidence>
<dbReference type="AlphaFoldDB" id="A0A8J4CP37"/>
<dbReference type="Pfam" id="PF13499">
    <property type="entry name" value="EF-hand_7"/>
    <property type="match status" value="1"/>
</dbReference>
<feature type="compositionally biased region" description="Low complexity" evidence="2">
    <location>
        <begin position="511"/>
        <end position="524"/>
    </location>
</feature>
<dbReference type="GO" id="GO:0005509">
    <property type="term" value="F:calcium ion binding"/>
    <property type="evidence" value="ECO:0007669"/>
    <property type="project" value="InterPro"/>
</dbReference>
<dbReference type="CDD" id="cd00051">
    <property type="entry name" value="EFh"/>
    <property type="match status" value="1"/>
</dbReference>
<feature type="domain" description="EF-hand" evidence="3">
    <location>
        <begin position="86"/>
        <end position="121"/>
    </location>
</feature>
<protein>
    <recommendedName>
        <fullName evidence="3">EF-hand domain-containing protein</fullName>
    </recommendedName>
</protein>
<dbReference type="EMBL" id="BNCP01000032">
    <property type="protein sequence ID" value="GIL85432.1"/>
    <property type="molecule type" value="Genomic_DNA"/>
</dbReference>
<organism evidence="4 6">
    <name type="scientific">Volvox reticuliferus</name>
    <dbReference type="NCBI Taxonomy" id="1737510"/>
    <lineage>
        <taxon>Eukaryota</taxon>
        <taxon>Viridiplantae</taxon>
        <taxon>Chlorophyta</taxon>
        <taxon>core chlorophytes</taxon>
        <taxon>Chlorophyceae</taxon>
        <taxon>CS clade</taxon>
        <taxon>Chlamydomonadales</taxon>
        <taxon>Volvocaceae</taxon>
        <taxon>Volvox</taxon>
    </lineage>
</organism>
<evidence type="ECO:0000256" key="2">
    <source>
        <dbReference type="SAM" id="MobiDB-lite"/>
    </source>
</evidence>
<dbReference type="Proteomes" id="UP000747110">
    <property type="component" value="Unassembled WGS sequence"/>
</dbReference>